<dbReference type="InterPro" id="IPR013785">
    <property type="entry name" value="Aldolase_TIM"/>
</dbReference>
<protein>
    <recommendedName>
        <fullName evidence="2">alpha-galactosidase</fullName>
        <ecNumber evidence="2">3.2.1.22</ecNumber>
    </recommendedName>
</protein>
<evidence type="ECO:0000256" key="3">
    <source>
        <dbReference type="SAM" id="SignalP"/>
    </source>
</evidence>
<dbReference type="EMBL" id="MCFH01000069">
    <property type="protein sequence ID" value="ORX42196.1"/>
    <property type="molecule type" value="Genomic_DNA"/>
</dbReference>
<organism evidence="5 6">
    <name type="scientific">Piromyces finnis</name>
    <dbReference type="NCBI Taxonomy" id="1754191"/>
    <lineage>
        <taxon>Eukaryota</taxon>
        <taxon>Fungi</taxon>
        <taxon>Fungi incertae sedis</taxon>
        <taxon>Chytridiomycota</taxon>
        <taxon>Chytridiomycota incertae sedis</taxon>
        <taxon>Neocallimastigomycetes</taxon>
        <taxon>Neocallimastigales</taxon>
        <taxon>Neocallimastigaceae</taxon>
        <taxon>Piromyces</taxon>
    </lineage>
</organism>
<reference evidence="5 6" key="1">
    <citation type="submission" date="2016-08" db="EMBL/GenBank/DDBJ databases">
        <title>Genomes of anaerobic fungi encode conserved fungal cellulosomes for biomass hydrolysis.</title>
        <authorList>
            <consortium name="DOE Joint Genome Institute"/>
            <person name="Haitjema C.H."/>
            <person name="Gilmore S.P."/>
            <person name="Henske J.K."/>
            <person name="Solomon K.V."/>
            <person name="De Groot R."/>
            <person name="Kuo A."/>
            <person name="Mondo S.J."/>
            <person name="Salamov A.A."/>
            <person name="Labutti K."/>
            <person name="Zhao Z."/>
            <person name="Chiniquy J."/>
            <person name="Barry K."/>
            <person name="Brewer H.M."/>
            <person name="Purvine S.O."/>
            <person name="Wright A.T."/>
            <person name="Boxma B."/>
            <person name="Van Alen T."/>
            <person name="Hackstein J.H."/>
            <person name="Baker S.E."/>
            <person name="Grigoriev I.V."/>
            <person name="O'Malley M.A."/>
        </authorList>
    </citation>
    <scope>NUCLEOTIDE SEQUENCE [LARGE SCALE GENOMIC DNA]</scope>
    <source>
        <strain evidence="6">finn</strain>
    </source>
</reference>
<keyword evidence="3" id="KW-0732">Signal</keyword>
<dbReference type="GO" id="GO:0004557">
    <property type="term" value="F:alpha-galactosidase activity"/>
    <property type="evidence" value="ECO:0007669"/>
    <property type="project" value="UniProtKB-EC"/>
</dbReference>
<evidence type="ECO:0000256" key="2">
    <source>
        <dbReference type="ARBA" id="ARBA00012755"/>
    </source>
</evidence>
<dbReference type="PANTHER" id="PTHR35273">
    <property type="entry name" value="ALPHA-1,4 POLYGALACTOSAMINIDASE, PUTATIVE (AFU_ORTHOLOGUE AFUA_3G07890)-RELATED"/>
    <property type="match status" value="1"/>
</dbReference>
<feature type="domain" description="Glycoside-hydrolase family GH114 TIM-barrel" evidence="4">
    <location>
        <begin position="29"/>
        <end position="245"/>
    </location>
</feature>
<evidence type="ECO:0000313" key="6">
    <source>
        <dbReference type="Proteomes" id="UP000193719"/>
    </source>
</evidence>
<dbReference type="EC" id="3.2.1.22" evidence="2"/>
<evidence type="ECO:0000256" key="1">
    <source>
        <dbReference type="ARBA" id="ARBA00001255"/>
    </source>
</evidence>
<dbReference type="Proteomes" id="UP000193719">
    <property type="component" value="Unassembled WGS sequence"/>
</dbReference>
<comment type="catalytic activity">
    <reaction evidence="1">
        <text>Hydrolysis of terminal, non-reducing alpha-D-galactose residues in alpha-D-galactosides, including galactose oligosaccharides, galactomannans and galactolipids.</text>
        <dbReference type="EC" id="3.2.1.22"/>
    </reaction>
</comment>
<dbReference type="InterPro" id="IPR017853">
    <property type="entry name" value="GH"/>
</dbReference>
<sequence length="282" mass="32283">MKLKLLVLITLFILVNQVKSIWTPTPGISWNYLLNVKESEILKAKEKVLTVDVNTRKEFINTLHKNGKKVICYFSGGTIEKHRDDFDQYWNTPGLIPDKDGETRFSEYWIDYRKKDLLAPLIKNRMKVAIEKNCDALEVDCLGAYNHDIVTKRWKDPLTKEDAYVFAKWLSAMAHQLGISIGLKNVAGIAPRLVNDFDFAIVESCSMSKNVCAKYEDFPKQGKVVFTIHYGDYGSFNEQVKTMVEEQKGFGYTCTFNIKDDLKQLGYGYNCDNGSKTNLGKK</sequence>
<proteinExistence type="predicted"/>
<gene>
    <name evidence="5" type="ORF">BCR36DRAFT_308197</name>
</gene>
<evidence type="ECO:0000313" key="5">
    <source>
        <dbReference type="EMBL" id="ORX42196.1"/>
    </source>
</evidence>
<dbReference type="Gene3D" id="3.20.20.70">
    <property type="entry name" value="Aldolase class I"/>
    <property type="match status" value="1"/>
</dbReference>
<keyword evidence="6" id="KW-1185">Reference proteome</keyword>
<dbReference type="SUPFAM" id="SSF51445">
    <property type="entry name" value="(Trans)glycosidases"/>
    <property type="match status" value="1"/>
</dbReference>
<accession>A0A1Y1UVU6</accession>
<comment type="caution">
    <text evidence="5">The sequence shown here is derived from an EMBL/GenBank/DDBJ whole genome shotgun (WGS) entry which is preliminary data.</text>
</comment>
<name>A0A1Y1UVU6_9FUNG</name>
<dbReference type="Pfam" id="PF03537">
    <property type="entry name" value="Glyco_hydro_114"/>
    <property type="match status" value="1"/>
</dbReference>
<dbReference type="PANTHER" id="PTHR35273:SF2">
    <property type="entry name" value="ALPHA-GALACTOSIDASE"/>
    <property type="match status" value="1"/>
</dbReference>
<feature type="chain" id="PRO_5013163841" description="alpha-galactosidase" evidence="3">
    <location>
        <begin position="21"/>
        <end position="282"/>
    </location>
</feature>
<dbReference type="AlphaFoldDB" id="A0A1Y1UVU6"/>
<reference evidence="5 6" key="2">
    <citation type="submission" date="2016-08" db="EMBL/GenBank/DDBJ databases">
        <title>Pervasive Adenine N6-methylation of Active Genes in Fungi.</title>
        <authorList>
            <consortium name="DOE Joint Genome Institute"/>
            <person name="Mondo S.J."/>
            <person name="Dannebaum R.O."/>
            <person name="Kuo R.C."/>
            <person name="Labutti K."/>
            <person name="Haridas S."/>
            <person name="Kuo A."/>
            <person name="Salamov A."/>
            <person name="Ahrendt S.R."/>
            <person name="Lipzen A."/>
            <person name="Sullivan W."/>
            <person name="Andreopoulos W.B."/>
            <person name="Clum A."/>
            <person name="Lindquist E."/>
            <person name="Daum C."/>
            <person name="Ramamoorthy G.K."/>
            <person name="Gryganskyi A."/>
            <person name="Culley D."/>
            <person name="Magnuson J.K."/>
            <person name="James T.Y."/>
            <person name="O'Malley M.A."/>
            <person name="Stajich J.E."/>
            <person name="Spatafora J.W."/>
            <person name="Visel A."/>
            <person name="Grigoriev I.V."/>
        </authorList>
    </citation>
    <scope>NUCLEOTIDE SEQUENCE [LARGE SCALE GENOMIC DNA]</scope>
    <source>
        <strain evidence="6">finn</strain>
    </source>
</reference>
<dbReference type="InterPro" id="IPR004352">
    <property type="entry name" value="GH114_TIM-barrel"/>
</dbReference>
<evidence type="ECO:0000259" key="4">
    <source>
        <dbReference type="Pfam" id="PF03537"/>
    </source>
</evidence>
<dbReference type="OrthoDB" id="2129398at2759"/>
<feature type="signal peptide" evidence="3">
    <location>
        <begin position="1"/>
        <end position="20"/>
    </location>
</feature>